<dbReference type="AlphaFoldDB" id="A0AAW1NK10"/>
<dbReference type="Proteomes" id="UP001458880">
    <property type="component" value="Unassembled WGS sequence"/>
</dbReference>
<comment type="caution">
    <text evidence="1">The sequence shown here is derived from an EMBL/GenBank/DDBJ whole genome shotgun (WGS) entry which is preliminary data.</text>
</comment>
<dbReference type="EMBL" id="JASPKY010000003">
    <property type="protein sequence ID" value="KAK9758930.1"/>
    <property type="molecule type" value="Genomic_DNA"/>
</dbReference>
<organism evidence="1 2">
    <name type="scientific">Popillia japonica</name>
    <name type="common">Japanese beetle</name>
    <dbReference type="NCBI Taxonomy" id="7064"/>
    <lineage>
        <taxon>Eukaryota</taxon>
        <taxon>Metazoa</taxon>
        <taxon>Ecdysozoa</taxon>
        <taxon>Arthropoda</taxon>
        <taxon>Hexapoda</taxon>
        <taxon>Insecta</taxon>
        <taxon>Pterygota</taxon>
        <taxon>Neoptera</taxon>
        <taxon>Endopterygota</taxon>
        <taxon>Coleoptera</taxon>
        <taxon>Polyphaga</taxon>
        <taxon>Scarabaeiformia</taxon>
        <taxon>Scarabaeidae</taxon>
        <taxon>Rutelinae</taxon>
        <taxon>Popillia</taxon>
    </lineage>
</organism>
<protein>
    <submittedName>
        <fullName evidence="1">Uncharacterized protein</fullName>
    </submittedName>
</protein>
<gene>
    <name evidence="1" type="ORF">QE152_g445</name>
</gene>
<accession>A0AAW1NK10</accession>
<evidence type="ECO:0000313" key="2">
    <source>
        <dbReference type="Proteomes" id="UP001458880"/>
    </source>
</evidence>
<sequence>MIENHPVNMGFREKSMLLIELAGTDAITYSDWNWIGDARGLRNDIYSFKIGRSWIQVGGLIHGIRN</sequence>
<reference evidence="1 2" key="1">
    <citation type="journal article" date="2024" name="BMC Genomics">
        <title>De novo assembly and annotation of Popillia japonica's genome with initial clues to its potential as an invasive pest.</title>
        <authorList>
            <person name="Cucini C."/>
            <person name="Boschi S."/>
            <person name="Funari R."/>
            <person name="Cardaioli E."/>
            <person name="Iannotti N."/>
            <person name="Marturano G."/>
            <person name="Paoli F."/>
            <person name="Bruttini M."/>
            <person name="Carapelli A."/>
            <person name="Frati F."/>
            <person name="Nardi F."/>
        </authorList>
    </citation>
    <scope>NUCLEOTIDE SEQUENCE [LARGE SCALE GENOMIC DNA]</scope>
    <source>
        <strain evidence="1">DMR45628</strain>
    </source>
</reference>
<evidence type="ECO:0000313" key="1">
    <source>
        <dbReference type="EMBL" id="KAK9758930.1"/>
    </source>
</evidence>
<proteinExistence type="predicted"/>
<name>A0AAW1NK10_POPJA</name>
<keyword evidence="2" id="KW-1185">Reference proteome</keyword>